<dbReference type="Proteomes" id="UP000614410">
    <property type="component" value="Unassembled WGS sequence"/>
</dbReference>
<evidence type="ECO:0000313" key="15">
    <source>
        <dbReference type="Proteomes" id="UP000614410"/>
    </source>
</evidence>
<dbReference type="InterPro" id="IPR001915">
    <property type="entry name" value="Peptidase_M48"/>
</dbReference>
<dbReference type="InterPro" id="IPR050083">
    <property type="entry name" value="HtpX_protease"/>
</dbReference>
<feature type="transmembrane region" description="Helical" evidence="12">
    <location>
        <begin position="102"/>
        <end position="123"/>
    </location>
</feature>
<keyword evidence="2" id="KW-1003">Cell membrane</keyword>
<evidence type="ECO:0000256" key="4">
    <source>
        <dbReference type="ARBA" id="ARBA00022692"/>
    </source>
</evidence>
<evidence type="ECO:0000256" key="5">
    <source>
        <dbReference type="ARBA" id="ARBA00022723"/>
    </source>
</evidence>
<protein>
    <submittedName>
        <fullName evidence="14">M48 family metalloprotease</fullName>
    </submittedName>
</protein>
<keyword evidence="7" id="KW-0862">Zinc</keyword>
<dbReference type="Gene3D" id="3.30.2010.10">
    <property type="entry name" value="Metalloproteases ('zincins'), catalytic domain"/>
    <property type="match status" value="1"/>
</dbReference>
<feature type="transmembrane region" description="Helical" evidence="12">
    <location>
        <begin position="129"/>
        <end position="146"/>
    </location>
</feature>
<keyword evidence="3" id="KW-0645">Protease</keyword>
<evidence type="ECO:0000256" key="11">
    <source>
        <dbReference type="SAM" id="MobiDB-lite"/>
    </source>
</evidence>
<keyword evidence="8 12" id="KW-1133">Transmembrane helix</keyword>
<reference evidence="14 15" key="1">
    <citation type="submission" date="2020-10" db="EMBL/GenBank/DDBJ databases">
        <title>Ca. Dormibacterota MAGs.</title>
        <authorList>
            <person name="Montgomery K."/>
        </authorList>
    </citation>
    <scope>NUCLEOTIDE SEQUENCE [LARGE SCALE GENOMIC DNA]</scope>
    <source>
        <strain evidence="14">Mitchell_Peninsula_5</strain>
    </source>
</reference>
<feature type="region of interest" description="Disordered" evidence="11">
    <location>
        <begin position="43"/>
        <end position="65"/>
    </location>
</feature>
<dbReference type="GO" id="GO:0004222">
    <property type="term" value="F:metalloendopeptidase activity"/>
    <property type="evidence" value="ECO:0007669"/>
    <property type="project" value="InterPro"/>
</dbReference>
<dbReference type="Pfam" id="PF01435">
    <property type="entry name" value="Peptidase_M48"/>
    <property type="match status" value="1"/>
</dbReference>
<keyword evidence="10 12" id="KW-0472">Membrane</keyword>
<evidence type="ECO:0000256" key="6">
    <source>
        <dbReference type="ARBA" id="ARBA00022801"/>
    </source>
</evidence>
<dbReference type="CDD" id="cd07328">
    <property type="entry name" value="M48_Ste24p_like"/>
    <property type="match status" value="1"/>
</dbReference>
<dbReference type="GO" id="GO:0046872">
    <property type="term" value="F:metal ion binding"/>
    <property type="evidence" value="ECO:0007669"/>
    <property type="project" value="UniProtKB-KW"/>
</dbReference>
<evidence type="ECO:0000256" key="9">
    <source>
        <dbReference type="ARBA" id="ARBA00023049"/>
    </source>
</evidence>
<evidence type="ECO:0000256" key="8">
    <source>
        <dbReference type="ARBA" id="ARBA00022989"/>
    </source>
</evidence>
<evidence type="ECO:0000259" key="13">
    <source>
        <dbReference type="Pfam" id="PF01435"/>
    </source>
</evidence>
<feature type="domain" description="Peptidase M48" evidence="13">
    <location>
        <begin position="208"/>
        <end position="398"/>
    </location>
</feature>
<dbReference type="PANTHER" id="PTHR43221:SF2">
    <property type="entry name" value="PROTEASE HTPX HOMOLOG"/>
    <property type="match status" value="1"/>
</dbReference>
<evidence type="ECO:0000256" key="12">
    <source>
        <dbReference type="SAM" id="Phobius"/>
    </source>
</evidence>
<evidence type="ECO:0000256" key="2">
    <source>
        <dbReference type="ARBA" id="ARBA00022475"/>
    </source>
</evidence>
<keyword evidence="6" id="KW-0378">Hydrolase</keyword>
<proteinExistence type="predicted"/>
<keyword evidence="9 14" id="KW-0482">Metalloprotease</keyword>
<name>A0A934KL65_9BACT</name>
<organism evidence="14 15">
    <name type="scientific">Candidatus Amunia macphersoniae</name>
    <dbReference type="NCBI Taxonomy" id="3127014"/>
    <lineage>
        <taxon>Bacteria</taxon>
        <taxon>Bacillati</taxon>
        <taxon>Candidatus Dormiibacterota</taxon>
        <taxon>Candidatus Dormibacteria</taxon>
        <taxon>Candidatus Aeolococcales</taxon>
        <taxon>Candidatus Aeolococcaceae</taxon>
        <taxon>Candidatus Amunia</taxon>
    </lineage>
</organism>
<dbReference type="EMBL" id="JAEKNN010000005">
    <property type="protein sequence ID" value="MBJ7607915.1"/>
    <property type="molecule type" value="Genomic_DNA"/>
</dbReference>
<sequence length="446" mass="48437">MSAAAADVTDDAASAPPCPQCGASLHVDPLWVTWCDKCDWNVDPADPEPPTAGRKRRRQRQQREREVQLRARRGERLYHAVARAAEQGVGHRRDPNRMASGLLAALIHVPTLALLTLGVVVAVSGPRDLVHWIIVAALVGLVVLVRPRFGRLSRKKVALTAAEAPALFALTDRICAVLGAHPVTWVVVDDSFNASYGHVGLRRRRMLRIGLPLWSVLDDDEKVALLGHELAHDVNGDLAHGVLVSSALQTLATWYRIIHPGPVMYVGGDSTMSAGEALARPLLAGLANLFLAVLRAEQRLLLRSSQRAEYLADALAIKVASRGAVITLFNKAFLAKAYWFGLRRAALVGAPDLWAAGRGHLATVPAHELTRLHRVAVRRGHQVDDTHPPTALRIRFASTHAAGIPAVRSDRSEMEAVERELAPGYRRVAAVMRSAVGRPHSGDQLV</sequence>
<dbReference type="PANTHER" id="PTHR43221">
    <property type="entry name" value="PROTEASE HTPX"/>
    <property type="match status" value="1"/>
</dbReference>
<dbReference type="AlphaFoldDB" id="A0A934KL65"/>
<evidence type="ECO:0000256" key="1">
    <source>
        <dbReference type="ARBA" id="ARBA00001947"/>
    </source>
</evidence>
<evidence type="ECO:0000256" key="10">
    <source>
        <dbReference type="ARBA" id="ARBA00023136"/>
    </source>
</evidence>
<evidence type="ECO:0000313" key="14">
    <source>
        <dbReference type="EMBL" id="MBJ7607915.1"/>
    </source>
</evidence>
<evidence type="ECO:0000256" key="7">
    <source>
        <dbReference type="ARBA" id="ARBA00022833"/>
    </source>
</evidence>
<comment type="cofactor">
    <cofactor evidence="1">
        <name>Zn(2+)</name>
        <dbReference type="ChEBI" id="CHEBI:29105"/>
    </cofactor>
</comment>
<keyword evidence="5" id="KW-0479">Metal-binding</keyword>
<keyword evidence="4 12" id="KW-0812">Transmembrane</keyword>
<accession>A0A934KL65</accession>
<comment type="caution">
    <text evidence="14">The sequence shown here is derived from an EMBL/GenBank/DDBJ whole genome shotgun (WGS) entry which is preliminary data.</text>
</comment>
<gene>
    <name evidence="14" type="ORF">JF887_00580</name>
</gene>
<evidence type="ECO:0000256" key="3">
    <source>
        <dbReference type="ARBA" id="ARBA00022670"/>
    </source>
</evidence>
<dbReference type="GO" id="GO:0006508">
    <property type="term" value="P:proteolysis"/>
    <property type="evidence" value="ECO:0007669"/>
    <property type="project" value="UniProtKB-KW"/>
</dbReference>